<sequence>MDAMTFLECPSLMTEEQIEERDFDTVKTFGEIKRKISKDIAYMNFEQIEEYLQNKEVGPNA</sequence>
<organism evidence="1 2">
    <name type="scientific">Dyadobacter arcticus</name>
    <dbReference type="NCBI Taxonomy" id="1078754"/>
    <lineage>
        <taxon>Bacteria</taxon>
        <taxon>Pseudomonadati</taxon>
        <taxon>Bacteroidota</taxon>
        <taxon>Cytophagia</taxon>
        <taxon>Cytophagales</taxon>
        <taxon>Spirosomataceae</taxon>
        <taxon>Dyadobacter</taxon>
    </lineage>
</organism>
<evidence type="ECO:0000313" key="1">
    <source>
        <dbReference type="EMBL" id="NIJ52577.1"/>
    </source>
</evidence>
<gene>
    <name evidence="1" type="ORF">FHS68_001747</name>
</gene>
<name>A0ABX0UHS3_9BACT</name>
<evidence type="ECO:0000313" key="2">
    <source>
        <dbReference type="Proteomes" id="UP001179181"/>
    </source>
</evidence>
<accession>A0ABX0UHS3</accession>
<proteinExistence type="predicted"/>
<reference evidence="1 2" key="1">
    <citation type="submission" date="2020-03" db="EMBL/GenBank/DDBJ databases">
        <title>Genomic Encyclopedia of Type Strains, Phase IV (KMG-IV): sequencing the most valuable type-strain genomes for metagenomic binning, comparative biology and taxonomic classification.</title>
        <authorList>
            <person name="Goeker M."/>
        </authorList>
    </citation>
    <scope>NUCLEOTIDE SEQUENCE [LARGE SCALE GENOMIC DNA]</scope>
    <source>
        <strain evidence="1 2">DSM 102865</strain>
    </source>
</reference>
<comment type="caution">
    <text evidence="1">The sequence shown here is derived from an EMBL/GenBank/DDBJ whole genome shotgun (WGS) entry which is preliminary data.</text>
</comment>
<dbReference type="EMBL" id="JAASQJ010000002">
    <property type="protein sequence ID" value="NIJ52577.1"/>
    <property type="molecule type" value="Genomic_DNA"/>
</dbReference>
<dbReference type="RefSeq" id="WP_167268803.1">
    <property type="nucleotide sequence ID" value="NZ_JAASQJ010000002.1"/>
</dbReference>
<keyword evidence="2" id="KW-1185">Reference proteome</keyword>
<dbReference type="Proteomes" id="UP001179181">
    <property type="component" value="Unassembled WGS sequence"/>
</dbReference>
<protein>
    <submittedName>
        <fullName evidence="1">CO dehydrogenase/acetyl-CoA synthase epsilon subunit</fullName>
    </submittedName>
</protein>